<dbReference type="EMBL" id="KZ805346">
    <property type="protein sequence ID" value="PVI02210.1"/>
    <property type="molecule type" value="Genomic_DNA"/>
</dbReference>
<evidence type="ECO:0000313" key="3">
    <source>
        <dbReference type="Proteomes" id="UP000244855"/>
    </source>
</evidence>
<sequence length="90" mass="10522">MLSLSHLYAFLFVYYALLFSLLALPPKMRSSILVNYLSLVAYSVLVQFQFSKVQLYLPGCFLFLLPPLRCPVHRFTRGWLIPYKDRVCTI</sequence>
<keyword evidence="3" id="KW-1185">Reference proteome</keyword>
<organism evidence="2 3">
    <name type="scientific">Periconia macrospinosa</name>
    <dbReference type="NCBI Taxonomy" id="97972"/>
    <lineage>
        <taxon>Eukaryota</taxon>
        <taxon>Fungi</taxon>
        <taxon>Dikarya</taxon>
        <taxon>Ascomycota</taxon>
        <taxon>Pezizomycotina</taxon>
        <taxon>Dothideomycetes</taxon>
        <taxon>Pleosporomycetidae</taxon>
        <taxon>Pleosporales</taxon>
        <taxon>Massarineae</taxon>
        <taxon>Periconiaceae</taxon>
        <taxon>Periconia</taxon>
    </lineage>
</organism>
<dbReference type="Proteomes" id="UP000244855">
    <property type="component" value="Unassembled WGS sequence"/>
</dbReference>
<protein>
    <submittedName>
        <fullName evidence="2">Uncharacterized protein</fullName>
    </submittedName>
</protein>
<keyword evidence="1" id="KW-1133">Transmembrane helix</keyword>
<feature type="transmembrane region" description="Helical" evidence="1">
    <location>
        <begin position="6"/>
        <end position="25"/>
    </location>
</feature>
<reference evidence="2 3" key="1">
    <citation type="journal article" date="2018" name="Sci. Rep.">
        <title>Comparative genomics provides insights into the lifestyle and reveals functional heterogeneity of dark septate endophytic fungi.</title>
        <authorList>
            <person name="Knapp D.G."/>
            <person name="Nemeth J.B."/>
            <person name="Barry K."/>
            <person name="Hainaut M."/>
            <person name="Henrissat B."/>
            <person name="Johnson J."/>
            <person name="Kuo A."/>
            <person name="Lim J.H.P."/>
            <person name="Lipzen A."/>
            <person name="Nolan M."/>
            <person name="Ohm R.A."/>
            <person name="Tamas L."/>
            <person name="Grigoriev I.V."/>
            <person name="Spatafora J.W."/>
            <person name="Nagy L.G."/>
            <person name="Kovacs G.M."/>
        </authorList>
    </citation>
    <scope>NUCLEOTIDE SEQUENCE [LARGE SCALE GENOMIC DNA]</scope>
    <source>
        <strain evidence="2 3">DSE2036</strain>
    </source>
</reference>
<feature type="transmembrane region" description="Helical" evidence="1">
    <location>
        <begin position="32"/>
        <end position="50"/>
    </location>
</feature>
<keyword evidence="1" id="KW-0472">Membrane</keyword>
<accession>A0A2V1DZ94</accession>
<keyword evidence="1" id="KW-0812">Transmembrane</keyword>
<evidence type="ECO:0000256" key="1">
    <source>
        <dbReference type="SAM" id="Phobius"/>
    </source>
</evidence>
<evidence type="ECO:0000313" key="2">
    <source>
        <dbReference type="EMBL" id="PVI02210.1"/>
    </source>
</evidence>
<dbReference type="AlphaFoldDB" id="A0A2V1DZ94"/>
<proteinExistence type="predicted"/>
<name>A0A2V1DZ94_9PLEO</name>
<gene>
    <name evidence="2" type="ORF">DM02DRAFT_314019</name>
</gene>